<protein>
    <submittedName>
        <fullName evidence="3">Uncharacterized protein</fullName>
    </submittedName>
</protein>
<accession>A0A9P7ZA02</accession>
<evidence type="ECO:0000256" key="2">
    <source>
        <dbReference type="SAM" id="SignalP"/>
    </source>
</evidence>
<proteinExistence type="predicted"/>
<feature type="chain" id="PRO_5040127912" evidence="2">
    <location>
        <begin position="20"/>
        <end position="248"/>
    </location>
</feature>
<evidence type="ECO:0000313" key="4">
    <source>
        <dbReference type="Proteomes" id="UP000887226"/>
    </source>
</evidence>
<evidence type="ECO:0000313" key="3">
    <source>
        <dbReference type="EMBL" id="KAG9248318.1"/>
    </source>
</evidence>
<dbReference type="OrthoDB" id="5424347at2759"/>
<keyword evidence="2" id="KW-0732">Signal</keyword>
<dbReference type="Proteomes" id="UP000887226">
    <property type="component" value="Unassembled WGS sequence"/>
</dbReference>
<feature type="region of interest" description="Disordered" evidence="1">
    <location>
        <begin position="204"/>
        <end position="227"/>
    </location>
</feature>
<dbReference type="AlphaFoldDB" id="A0A9P7ZA02"/>
<feature type="signal peptide" evidence="2">
    <location>
        <begin position="1"/>
        <end position="19"/>
    </location>
</feature>
<comment type="caution">
    <text evidence="3">The sequence shown here is derived from an EMBL/GenBank/DDBJ whole genome shotgun (WGS) entry which is preliminary data.</text>
</comment>
<sequence>MFSIQSGLVVLAAVSRASATIAQGWSLQSSSTQTSLHSCGNGAYCPISLNCDTEVGNNEVAACCSSTNDCRGDVEGAPVCSDSSWSMYLGYDGNGFCCETGLIGVYDISQSVAGTCVVSDNVGSLTTAELESTGTAAATSATLASSATLTTASAGTTTAGTSSTSSAVVVVSSSTTIPSSSGASATTKSTLSSTAVAVVASSTSGSSANSTSSAAASSTSTDSGTSVGVKTTAGFSLMAVAFIAIAML</sequence>
<organism evidence="3 4">
    <name type="scientific">Calycina marina</name>
    <dbReference type="NCBI Taxonomy" id="1763456"/>
    <lineage>
        <taxon>Eukaryota</taxon>
        <taxon>Fungi</taxon>
        <taxon>Dikarya</taxon>
        <taxon>Ascomycota</taxon>
        <taxon>Pezizomycotina</taxon>
        <taxon>Leotiomycetes</taxon>
        <taxon>Helotiales</taxon>
        <taxon>Pezizellaceae</taxon>
        <taxon>Calycina</taxon>
    </lineage>
</organism>
<keyword evidence="4" id="KW-1185">Reference proteome</keyword>
<gene>
    <name evidence="3" type="ORF">BJ878DRAFT_488660</name>
</gene>
<reference evidence="3" key="1">
    <citation type="journal article" date="2021" name="IMA Fungus">
        <title>Genomic characterization of three marine fungi, including Emericellopsis atlantica sp. nov. with signatures of a generalist lifestyle and marine biomass degradation.</title>
        <authorList>
            <person name="Hagestad O.C."/>
            <person name="Hou L."/>
            <person name="Andersen J.H."/>
            <person name="Hansen E.H."/>
            <person name="Altermark B."/>
            <person name="Li C."/>
            <person name="Kuhnert E."/>
            <person name="Cox R.J."/>
            <person name="Crous P.W."/>
            <person name="Spatafora J.W."/>
            <person name="Lail K."/>
            <person name="Amirebrahimi M."/>
            <person name="Lipzen A."/>
            <person name="Pangilinan J."/>
            <person name="Andreopoulos W."/>
            <person name="Hayes R.D."/>
            <person name="Ng V."/>
            <person name="Grigoriev I.V."/>
            <person name="Jackson S.A."/>
            <person name="Sutton T.D.S."/>
            <person name="Dobson A.D.W."/>
            <person name="Rama T."/>
        </authorList>
    </citation>
    <scope>NUCLEOTIDE SEQUENCE</scope>
    <source>
        <strain evidence="3">TRa3180A</strain>
    </source>
</reference>
<dbReference type="EMBL" id="MU253751">
    <property type="protein sequence ID" value="KAG9248318.1"/>
    <property type="molecule type" value="Genomic_DNA"/>
</dbReference>
<evidence type="ECO:0000256" key="1">
    <source>
        <dbReference type="SAM" id="MobiDB-lite"/>
    </source>
</evidence>
<name>A0A9P7ZA02_9HELO</name>